<dbReference type="SUPFAM" id="SSF48452">
    <property type="entry name" value="TPR-like"/>
    <property type="match status" value="5"/>
</dbReference>
<dbReference type="PROSITE" id="PS50005">
    <property type="entry name" value="TPR"/>
    <property type="match status" value="2"/>
</dbReference>
<proteinExistence type="predicted"/>
<dbReference type="Pfam" id="PF13432">
    <property type="entry name" value="TPR_16"/>
    <property type="match status" value="3"/>
</dbReference>
<feature type="repeat" description="TPR" evidence="2">
    <location>
        <begin position="549"/>
        <end position="582"/>
    </location>
</feature>
<evidence type="ECO:0000256" key="2">
    <source>
        <dbReference type="PROSITE-ProRule" id="PRU00339"/>
    </source>
</evidence>
<accession>A0A4R6IZW7</accession>
<dbReference type="RefSeq" id="WP_133472631.1">
    <property type="nucleotide sequence ID" value="NZ_SNWP01000010.1"/>
</dbReference>
<dbReference type="Pfam" id="PF13525">
    <property type="entry name" value="YfiO"/>
    <property type="match status" value="1"/>
</dbReference>
<evidence type="ECO:0000256" key="1">
    <source>
        <dbReference type="ARBA" id="ARBA00022729"/>
    </source>
</evidence>
<organism evidence="6 7">
    <name type="scientific">Sediminibacterium goheungense</name>
    <dbReference type="NCBI Taxonomy" id="1086393"/>
    <lineage>
        <taxon>Bacteria</taxon>
        <taxon>Pseudomonadati</taxon>
        <taxon>Bacteroidota</taxon>
        <taxon>Chitinophagia</taxon>
        <taxon>Chitinophagales</taxon>
        <taxon>Chitinophagaceae</taxon>
        <taxon>Sediminibacterium</taxon>
    </lineage>
</organism>
<dbReference type="SMART" id="SM00028">
    <property type="entry name" value="TPR"/>
    <property type="match status" value="9"/>
</dbReference>
<dbReference type="PANTHER" id="PTHR12558:SF13">
    <property type="entry name" value="CELL DIVISION CYCLE PROTEIN 27 HOMOLOG"/>
    <property type="match status" value="1"/>
</dbReference>
<evidence type="ECO:0000313" key="7">
    <source>
        <dbReference type="Proteomes" id="UP000295741"/>
    </source>
</evidence>
<reference evidence="6 7" key="1">
    <citation type="submission" date="2019-03" db="EMBL/GenBank/DDBJ databases">
        <title>Genomic Encyclopedia of Archaeal and Bacterial Type Strains, Phase II (KMG-II): from individual species to whole genera.</title>
        <authorList>
            <person name="Goeker M."/>
        </authorList>
    </citation>
    <scope>NUCLEOTIDE SEQUENCE [LARGE SCALE GENOMIC DNA]</scope>
    <source>
        <strain evidence="6 7">DSM 28323</strain>
    </source>
</reference>
<evidence type="ECO:0000259" key="5">
    <source>
        <dbReference type="Pfam" id="PF13525"/>
    </source>
</evidence>
<dbReference type="PANTHER" id="PTHR12558">
    <property type="entry name" value="CELL DIVISION CYCLE 16,23,27"/>
    <property type="match status" value="1"/>
</dbReference>
<sequence>MNRFLSISLIVAGLAIQSNTYAQITQLLQDPDAEFKQAKELFQNDQYGLAYPVFKKIYSNGTVSSNLSMAVQLESKYYYILCGLKINDSTAAPMAVDFVQQEHDVPHIQMMRFHLGEYYYRRKMLSEAVASYEKTNIANLSNREIADMKFHQAYGYFTMTQFEKAKPLFNAIRQIPEDPNYIDANYYYGFIAFNEKKYGEAIGSFEIAAKSPDYQNVVPFYLAEIYYFNGERDKALEYGEAALNKAGQYYDLQLRQLVGHIWFEKRQYPKALPYLEKYVAGNQKVRREDLYELSYCYYEAKNWSKSIEGFKQLGGGEDSLAQNSMYLLADAYLKTNDKVNARNAFQFCAANNSNALQKEVSAFNYAKLSYELGYMDAALKGFQAFTTAYPSSSMLQEARELLVSTLANTSNYREGLALYESLPVRSENAMKIYPRLLYGRSVELINDQQLTQAEPLLSRLLEVPYNSNVLSLARFWKGEIAYRNGNNESAIAYFTEYLKNPQANGEVNSINARYNLGYALLKTENYPAAKEQFELIAKNIGSSSSAIEKDAYLRSADCYFMNKDYKQALRIYDQVLALQMDGADYALFQKAVIAGAMNQNTEKLRLLQSMDTRFPSSPFTSDAALEMANTYIADENYEAALVPLNKLVKSNKAPSIKPEAFLKMGIAYFNLDKNEESLTQFKTLVSTYPNAAETDDAIEYIRNLFVERQQPGEFASFMRANGRPVTYNEEDSLTFKSAMLRYDMKDMPGARNGFKDYLSKFSDGRYQIEANYFTAEILVTEKALKEALPYYSAVAAKGVSSFAERSVLQAARINYFELKDYEQAEKYFTQLKPIATQQENKLEAMRGLLRCQFRAQKWAEAAPNAQDLLKESGIATDDKMMASLVVAKNHQLNKEPDQAIAAYKQVMATGKSEYGAESQYRIAEILFQQEKLADAEKAAFEVIKKSGSYEYWVTKSYLLLGDIYFKQKDLFNAEATYKSIVDNGTIQELKAEAQQKLAQVLEEKNKVNKVDQE</sequence>
<keyword evidence="2" id="KW-0802">TPR repeat</keyword>
<keyword evidence="1 4" id="KW-0732">Signal</keyword>
<feature type="domain" description="Outer membrane lipoprotein BamD-like" evidence="5">
    <location>
        <begin position="585"/>
        <end position="703"/>
    </location>
</feature>
<feature type="signal peptide" evidence="4">
    <location>
        <begin position="1"/>
        <end position="22"/>
    </location>
</feature>
<evidence type="ECO:0000256" key="4">
    <source>
        <dbReference type="SAM" id="SignalP"/>
    </source>
</evidence>
<feature type="repeat" description="TPR" evidence="2">
    <location>
        <begin position="658"/>
        <end position="691"/>
    </location>
</feature>
<keyword evidence="3" id="KW-0175">Coiled coil</keyword>
<dbReference type="Gene3D" id="1.25.40.10">
    <property type="entry name" value="Tetratricopeptide repeat domain"/>
    <property type="match status" value="7"/>
</dbReference>
<protein>
    <submittedName>
        <fullName evidence="6">Tetratricopeptide repeat protein</fullName>
    </submittedName>
</protein>
<dbReference type="InterPro" id="IPR019734">
    <property type="entry name" value="TPR_rpt"/>
</dbReference>
<dbReference type="EMBL" id="SNWP01000010">
    <property type="protein sequence ID" value="TDO28067.1"/>
    <property type="molecule type" value="Genomic_DNA"/>
</dbReference>
<name>A0A4R6IZW7_9BACT</name>
<dbReference type="InterPro" id="IPR039565">
    <property type="entry name" value="BamD-like"/>
</dbReference>
<comment type="caution">
    <text evidence="6">The sequence shown here is derived from an EMBL/GenBank/DDBJ whole genome shotgun (WGS) entry which is preliminary data.</text>
</comment>
<dbReference type="AlphaFoldDB" id="A0A4R6IZW7"/>
<gene>
    <name evidence="6" type="ORF">BC659_0125</name>
</gene>
<evidence type="ECO:0000256" key="3">
    <source>
        <dbReference type="SAM" id="Coils"/>
    </source>
</evidence>
<keyword evidence="7" id="KW-1185">Reference proteome</keyword>
<evidence type="ECO:0000313" key="6">
    <source>
        <dbReference type="EMBL" id="TDO28067.1"/>
    </source>
</evidence>
<feature type="coiled-coil region" evidence="3">
    <location>
        <begin position="983"/>
        <end position="1010"/>
    </location>
</feature>
<feature type="chain" id="PRO_5020583917" evidence="4">
    <location>
        <begin position="23"/>
        <end position="1013"/>
    </location>
</feature>
<dbReference type="InterPro" id="IPR011990">
    <property type="entry name" value="TPR-like_helical_dom_sf"/>
</dbReference>
<dbReference type="Proteomes" id="UP000295741">
    <property type="component" value="Unassembled WGS sequence"/>
</dbReference>
<dbReference type="OrthoDB" id="9814448at2"/>